<keyword evidence="5" id="KW-0472">Membrane</keyword>
<evidence type="ECO:0000313" key="8">
    <source>
        <dbReference type="Proteomes" id="UP001198893"/>
    </source>
</evidence>
<dbReference type="PANTHER" id="PTHR22939">
    <property type="entry name" value="SERINE PROTEASE FAMILY S1C HTRA-RELATED"/>
    <property type="match status" value="1"/>
</dbReference>
<keyword evidence="3" id="KW-0378">Hydrolase</keyword>
<dbReference type="AlphaFoldDB" id="A0AAW4WNW9"/>
<gene>
    <name evidence="7" type="ORF">LKD47_08590</name>
</gene>
<reference evidence="7" key="1">
    <citation type="submission" date="2021-10" db="EMBL/GenBank/DDBJ databases">
        <title>Anaerobic single-cell dispensing facilitates the cultivation of human gut bacteria.</title>
        <authorList>
            <person name="Afrizal A."/>
        </authorList>
    </citation>
    <scope>NUCLEOTIDE SEQUENCE</scope>
    <source>
        <strain evidence="7">CLA-AA-H204</strain>
    </source>
</reference>
<dbReference type="Gene3D" id="2.30.42.10">
    <property type="match status" value="1"/>
</dbReference>
<organism evidence="7 8">
    <name type="scientific">Roseburia amylophila</name>
    <dbReference type="NCBI Taxonomy" id="2981794"/>
    <lineage>
        <taxon>Bacteria</taxon>
        <taxon>Bacillati</taxon>
        <taxon>Bacillota</taxon>
        <taxon>Clostridia</taxon>
        <taxon>Lachnospirales</taxon>
        <taxon>Lachnospiraceae</taxon>
        <taxon>Roseburia</taxon>
    </lineage>
</organism>
<dbReference type="PROSITE" id="PS50106">
    <property type="entry name" value="PDZ"/>
    <property type="match status" value="1"/>
</dbReference>
<comment type="caution">
    <text evidence="7">The sequence shown here is derived from an EMBL/GenBank/DDBJ whole genome shotgun (WGS) entry which is preliminary data.</text>
</comment>
<dbReference type="InterPro" id="IPR036034">
    <property type="entry name" value="PDZ_sf"/>
</dbReference>
<feature type="transmembrane region" description="Helical" evidence="5">
    <location>
        <begin position="26"/>
        <end position="51"/>
    </location>
</feature>
<dbReference type="Pfam" id="PF13180">
    <property type="entry name" value="PDZ_2"/>
    <property type="match status" value="1"/>
</dbReference>
<name>A0AAW4WNW9_9FIRM</name>
<dbReference type="SUPFAM" id="SSF50156">
    <property type="entry name" value="PDZ domain-like"/>
    <property type="match status" value="1"/>
</dbReference>
<dbReference type="InterPro" id="IPR001940">
    <property type="entry name" value="Peptidase_S1C"/>
</dbReference>
<dbReference type="GO" id="GO:0004252">
    <property type="term" value="F:serine-type endopeptidase activity"/>
    <property type="evidence" value="ECO:0007669"/>
    <property type="project" value="InterPro"/>
</dbReference>
<evidence type="ECO:0000259" key="6">
    <source>
        <dbReference type="PROSITE" id="PS50106"/>
    </source>
</evidence>
<dbReference type="SUPFAM" id="SSF50494">
    <property type="entry name" value="Trypsin-like serine proteases"/>
    <property type="match status" value="1"/>
</dbReference>
<proteinExistence type="inferred from homology"/>
<keyword evidence="2" id="KW-0645">Protease</keyword>
<evidence type="ECO:0000256" key="5">
    <source>
        <dbReference type="SAM" id="Phobius"/>
    </source>
</evidence>
<sequence length="424" mass="45784">MSENEKEEFAFIKEKIKNKPLNKRRIILKTAFTVVLAVVFGLVSCFVFTWMRPVMEEWLNKPEDTRVSIPKDEEVQPDTEEETNSMETGVDEPDAEEGLKELTPEEYQKLQSELYAIGSEANKSIVTVTGVTSDVDWFNTPYERQGQASGVIIADTGQELLIMTERKVISGAKSIHVTFLDNSTVEAELKNYDGNTGIAILNVKRSDIEESTLGRIKVAVLGNSLQTTRGSVVLALGSPLGTNFSILTGNITSTSNSISTFDANYNVLTTDIVGSSQGSGVLVNLSGEVVGIVMQDYSSGDENTLTAISVSQLKDIIEKLSNGQDIPYLGLKLTSVTSDIEKEYDIPKGVYIKSVGIDSPAMAAGLQSGDVIVKIAGENVETAQAYKNVLSGQTPGDVVKITIKRQGAAGYVEIECSATVGVLK</sequence>
<feature type="region of interest" description="Disordered" evidence="4">
    <location>
        <begin position="65"/>
        <end position="99"/>
    </location>
</feature>
<evidence type="ECO:0000256" key="3">
    <source>
        <dbReference type="ARBA" id="ARBA00022801"/>
    </source>
</evidence>
<dbReference type="GO" id="GO:0006508">
    <property type="term" value="P:proteolysis"/>
    <property type="evidence" value="ECO:0007669"/>
    <property type="project" value="UniProtKB-KW"/>
</dbReference>
<feature type="compositionally biased region" description="Basic and acidic residues" evidence="4">
    <location>
        <begin position="65"/>
        <end position="74"/>
    </location>
</feature>
<evidence type="ECO:0000313" key="7">
    <source>
        <dbReference type="EMBL" id="MCC2242349.1"/>
    </source>
</evidence>
<dbReference type="InterPro" id="IPR009003">
    <property type="entry name" value="Peptidase_S1_PA"/>
</dbReference>
<dbReference type="EMBL" id="JAJEQW010000008">
    <property type="protein sequence ID" value="MCC2242349.1"/>
    <property type="molecule type" value="Genomic_DNA"/>
</dbReference>
<comment type="similarity">
    <text evidence="1">Belongs to the peptidase S1C family.</text>
</comment>
<dbReference type="Gene3D" id="2.40.10.10">
    <property type="entry name" value="Trypsin-like serine proteases"/>
    <property type="match status" value="2"/>
</dbReference>
<feature type="domain" description="PDZ" evidence="6">
    <location>
        <begin position="317"/>
        <end position="407"/>
    </location>
</feature>
<dbReference type="InterPro" id="IPR001478">
    <property type="entry name" value="PDZ"/>
</dbReference>
<accession>A0AAW4WNW9</accession>
<dbReference type="PANTHER" id="PTHR22939:SF129">
    <property type="entry name" value="SERINE PROTEASE HTRA2, MITOCHONDRIAL"/>
    <property type="match status" value="1"/>
</dbReference>
<dbReference type="SMART" id="SM00228">
    <property type="entry name" value="PDZ"/>
    <property type="match status" value="1"/>
</dbReference>
<evidence type="ECO:0000256" key="1">
    <source>
        <dbReference type="ARBA" id="ARBA00010541"/>
    </source>
</evidence>
<keyword evidence="5" id="KW-1133">Transmembrane helix</keyword>
<feature type="compositionally biased region" description="Acidic residues" evidence="4">
    <location>
        <begin position="75"/>
        <end position="96"/>
    </location>
</feature>
<evidence type="ECO:0000256" key="2">
    <source>
        <dbReference type="ARBA" id="ARBA00022670"/>
    </source>
</evidence>
<dbReference type="RefSeq" id="WP_227710200.1">
    <property type="nucleotide sequence ID" value="NZ_JAJEQW010000008.1"/>
</dbReference>
<dbReference type="InterPro" id="IPR043504">
    <property type="entry name" value="Peptidase_S1_PA_chymotrypsin"/>
</dbReference>
<dbReference type="PRINTS" id="PR00834">
    <property type="entry name" value="PROTEASES2C"/>
</dbReference>
<dbReference type="Pfam" id="PF13365">
    <property type="entry name" value="Trypsin_2"/>
    <property type="match status" value="1"/>
</dbReference>
<dbReference type="Proteomes" id="UP001198893">
    <property type="component" value="Unassembled WGS sequence"/>
</dbReference>
<protein>
    <submittedName>
        <fullName evidence="7">PDZ domain-containing protein</fullName>
    </submittedName>
</protein>
<evidence type="ECO:0000256" key="4">
    <source>
        <dbReference type="SAM" id="MobiDB-lite"/>
    </source>
</evidence>
<keyword evidence="5" id="KW-0812">Transmembrane</keyword>